<dbReference type="InterPro" id="IPR036388">
    <property type="entry name" value="WH-like_DNA-bd_sf"/>
</dbReference>
<evidence type="ECO:0000256" key="4">
    <source>
        <dbReference type="ARBA" id="ARBA00023163"/>
    </source>
</evidence>
<keyword evidence="7" id="KW-1185">Reference proteome</keyword>
<organism evidence="6 7">
    <name type="scientific">Massilia agrisoli</name>
    <dbReference type="NCBI Taxonomy" id="2892444"/>
    <lineage>
        <taxon>Bacteria</taxon>
        <taxon>Pseudomonadati</taxon>
        <taxon>Pseudomonadota</taxon>
        <taxon>Betaproteobacteria</taxon>
        <taxon>Burkholderiales</taxon>
        <taxon>Oxalobacteraceae</taxon>
        <taxon>Telluria group</taxon>
        <taxon>Massilia</taxon>
    </lineage>
</organism>
<dbReference type="InterPro" id="IPR005119">
    <property type="entry name" value="LysR_subst-bd"/>
</dbReference>
<gene>
    <name evidence="6" type="ORF">LMJ30_07615</name>
</gene>
<dbReference type="Proteomes" id="UP001198701">
    <property type="component" value="Unassembled WGS sequence"/>
</dbReference>
<comment type="caution">
    <text evidence="6">The sequence shown here is derived from an EMBL/GenBank/DDBJ whole genome shotgun (WGS) entry which is preliminary data.</text>
</comment>
<dbReference type="EMBL" id="JAJHPV010000012">
    <property type="protein sequence ID" value="MCC6070818.1"/>
    <property type="molecule type" value="Genomic_DNA"/>
</dbReference>
<dbReference type="PROSITE" id="PS50931">
    <property type="entry name" value="HTH_LYSR"/>
    <property type="match status" value="1"/>
</dbReference>
<proteinExistence type="inferred from homology"/>
<dbReference type="Gene3D" id="3.40.190.290">
    <property type="match status" value="1"/>
</dbReference>
<sequence>MRSNLKLNQPLLEDLDLFCVVVRKQSFAASALELGVSNALVSKRIAILEKTLQVRLLHRTTRRVWLTDHGTVVHQWAQRILADVDQLAEAISQKGSAPRGLLRICTSSGFGRNRVAQAMSAMARDYPELEVQLELLDRPVDLIAEGFHLDIRVGQVHEPHLIARRIAGNARVLCASPAYLDEHGTPQQLEDLARHQCIATRERDQDFGRWKLTGPHGLETVRVKGRLSTNNGELVHQWAIDGHGIILRSIWDVGQSLADGSLVRILPGYSQEADVWAIYPARLETVANVRVCVQFLEAWLAAPARVRNLPARHANLRR</sequence>
<dbReference type="Gene3D" id="1.10.10.10">
    <property type="entry name" value="Winged helix-like DNA-binding domain superfamily/Winged helix DNA-binding domain"/>
    <property type="match status" value="1"/>
</dbReference>
<dbReference type="PANTHER" id="PTHR30537:SF5">
    <property type="entry name" value="HTH-TYPE TRANSCRIPTIONAL ACTIVATOR TTDR-RELATED"/>
    <property type="match status" value="1"/>
</dbReference>
<evidence type="ECO:0000313" key="6">
    <source>
        <dbReference type="EMBL" id="MCC6070818.1"/>
    </source>
</evidence>
<keyword evidence="2" id="KW-0805">Transcription regulation</keyword>
<dbReference type="SUPFAM" id="SSF46785">
    <property type="entry name" value="Winged helix' DNA-binding domain"/>
    <property type="match status" value="1"/>
</dbReference>
<keyword evidence="4" id="KW-0804">Transcription</keyword>
<dbReference type="InterPro" id="IPR000847">
    <property type="entry name" value="LysR_HTH_N"/>
</dbReference>
<dbReference type="SUPFAM" id="SSF53850">
    <property type="entry name" value="Periplasmic binding protein-like II"/>
    <property type="match status" value="1"/>
</dbReference>
<dbReference type="InterPro" id="IPR036390">
    <property type="entry name" value="WH_DNA-bd_sf"/>
</dbReference>
<accession>A0ABS8ISL5</accession>
<keyword evidence="3" id="KW-0238">DNA-binding</keyword>
<comment type="similarity">
    <text evidence="1">Belongs to the LysR transcriptional regulatory family.</text>
</comment>
<feature type="domain" description="HTH lysR-type" evidence="5">
    <location>
        <begin position="10"/>
        <end position="67"/>
    </location>
</feature>
<name>A0ABS8ISL5_9BURK</name>
<evidence type="ECO:0000256" key="3">
    <source>
        <dbReference type="ARBA" id="ARBA00023125"/>
    </source>
</evidence>
<reference evidence="6 7" key="1">
    <citation type="submission" date="2021-11" db="EMBL/GenBank/DDBJ databases">
        <authorList>
            <person name="Huq M.A."/>
        </authorList>
    </citation>
    <scope>NUCLEOTIDE SEQUENCE [LARGE SCALE GENOMIC DNA]</scope>
    <source>
        <strain evidence="6 7">MAHUQ-52</strain>
    </source>
</reference>
<dbReference type="Pfam" id="PF03466">
    <property type="entry name" value="LysR_substrate"/>
    <property type="match status" value="1"/>
</dbReference>
<evidence type="ECO:0000313" key="7">
    <source>
        <dbReference type="Proteomes" id="UP001198701"/>
    </source>
</evidence>
<evidence type="ECO:0000259" key="5">
    <source>
        <dbReference type="PROSITE" id="PS50931"/>
    </source>
</evidence>
<dbReference type="CDD" id="cd08479">
    <property type="entry name" value="PBP2_CrgA_like_9"/>
    <property type="match status" value="1"/>
</dbReference>
<dbReference type="RefSeq" id="WP_229431742.1">
    <property type="nucleotide sequence ID" value="NZ_JAJHPV010000012.1"/>
</dbReference>
<dbReference type="PANTHER" id="PTHR30537">
    <property type="entry name" value="HTH-TYPE TRANSCRIPTIONAL REGULATOR"/>
    <property type="match status" value="1"/>
</dbReference>
<evidence type="ECO:0000256" key="1">
    <source>
        <dbReference type="ARBA" id="ARBA00009437"/>
    </source>
</evidence>
<evidence type="ECO:0000256" key="2">
    <source>
        <dbReference type="ARBA" id="ARBA00023015"/>
    </source>
</evidence>
<protein>
    <submittedName>
        <fullName evidence="6">LysR family transcriptional regulator</fullName>
    </submittedName>
</protein>
<dbReference type="Pfam" id="PF00126">
    <property type="entry name" value="HTH_1"/>
    <property type="match status" value="1"/>
</dbReference>
<dbReference type="InterPro" id="IPR058163">
    <property type="entry name" value="LysR-type_TF_proteobact-type"/>
</dbReference>